<evidence type="ECO:0000313" key="4">
    <source>
        <dbReference type="EMBL" id="XAG22787.1"/>
    </source>
</evidence>
<dbReference type="PANTHER" id="PTHR36582">
    <property type="entry name" value="ANTITOXIN PARD"/>
    <property type="match status" value="1"/>
</dbReference>
<protein>
    <submittedName>
        <fullName evidence="4">Type II toxin-antitoxin system ParD family antitoxin</fullName>
    </submittedName>
</protein>
<evidence type="ECO:0000256" key="2">
    <source>
        <dbReference type="ARBA" id="ARBA00022649"/>
    </source>
</evidence>
<dbReference type="InterPro" id="IPR022789">
    <property type="entry name" value="ParD"/>
</dbReference>
<comment type="similarity">
    <text evidence="1">Belongs to the ParD antitoxin family.</text>
</comment>
<dbReference type="InterPro" id="IPR010985">
    <property type="entry name" value="Ribbon_hlx_hlx"/>
</dbReference>
<reference evidence="4" key="1">
    <citation type="submission" date="2022-03" db="EMBL/GenBank/DDBJ databases">
        <title>Sea Food Isolates.</title>
        <authorList>
            <person name="Li c."/>
        </authorList>
    </citation>
    <scope>NUCLEOTIDE SEQUENCE</scope>
    <source>
        <strain evidence="4">19PA01SH03</strain>
    </source>
</reference>
<feature type="coiled-coil region" evidence="3">
    <location>
        <begin position="33"/>
        <end position="87"/>
    </location>
</feature>
<keyword evidence="2" id="KW-1277">Toxin-antitoxin system</keyword>
<evidence type="ECO:0000256" key="3">
    <source>
        <dbReference type="SAM" id="Coils"/>
    </source>
</evidence>
<organism evidence="4">
    <name type="scientific">bacterium 19PA01SH03</name>
    <dbReference type="NCBI Taxonomy" id="2920705"/>
    <lineage>
        <taxon>Bacteria</taxon>
    </lineage>
</organism>
<sequence>MAKNTSITLGEHFDGFITNQIQSGRYGSASEVIRSALRLLENQETKLQTLRQLLVEGEQSGDADYDLDSFINELDSFINELDSETNR</sequence>
<evidence type="ECO:0000256" key="1">
    <source>
        <dbReference type="ARBA" id="ARBA00008580"/>
    </source>
</evidence>
<proteinExistence type="inferred from homology"/>
<dbReference type="PANTHER" id="PTHR36582:SF2">
    <property type="entry name" value="ANTITOXIN PARD"/>
    <property type="match status" value="1"/>
</dbReference>
<dbReference type="InterPro" id="IPR038296">
    <property type="entry name" value="ParD_sf"/>
</dbReference>
<name>A0AAU6SS03_UNCXX</name>
<dbReference type="GO" id="GO:0006355">
    <property type="term" value="P:regulation of DNA-templated transcription"/>
    <property type="evidence" value="ECO:0007669"/>
    <property type="project" value="InterPro"/>
</dbReference>
<dbReference type="CDD" id="cd22231">
    <property type="entry name" value="RHH_NikR_HicB-like"/>
    <property type="match status" value="1"/>
</dbReference>
<dbReference type="NCBIfam" id="TIGR02606">
    <property type="entry name" value="antidote_CC2985"/>
    <property type="match status" value="1"/>
</dbReference>
<keyword evidence="3" id="KW-0175">Coiled coil</keyword>
<dbReference type="Gene3D" id="6.10.10.120">
    <property type="entry name" value="Antitoxin ParD1-like"/>
    <property type="match status" value="1"/>
</dbReference>
<dbReference type="EMBL" id="CP095339">
    <property type="protein sequence ID" value="XAG22787.1"/>
    <property type="molecule type" value="Genomic_DNA"/>
</dbReference>
<gene>
    <name evidence="4" type="ORF">MRN70_16615</name>
</gene>
<dbReference type="Pfam" id="PF03693">
    <property type="entry name" value="ParD_antitoxin"/>
    <property type="match status" value="1"/>
</dbReference>
<accession>A0AAU6SS03</accession>
<dbReference type="AlphaFoldDB" id="A0AAU6SS03"/>
<dbReference type="SUPFAM" id="SSF47598">
    <property type="entry name" value="Ribbon-helix-helix"/>
    <property type="match status" value="1"/>
</dbReference>